<evidence type="ECO:0000313" key="3">
    <source>
        <dbReference type="Proteomes" id="UP000791440"/>
    </source>
</evidence>
<keyword evidence="3" id="KW-1185">Reference proteome</keyword>
<name>A0A921ZWT8_MANSE</name>
<comment type="caution">
    <text evidence="2">The sequence shown here is derived from an EMBL/GenBank/DDBJ whole genome shotgun (WGS) entry which is preliminary data.</text>
</comment>
<dbReference type="Proteomes" id="UP000791440">
    <property type="component" value="Unassembled WGS sequence"/>
</dbReference>
<dbReference type="AlphaFoldDB" id="A0A921ZWT8"/>
<organism evidence="2 3">
    <name type="scientific">Manduca sexta</name>
    <name type="common">Tobacco hawkmoth</name>
    <name type="synonym">Tobacco hornworm</name>
    <dbReference type="NCBI Taxonomy" id="7130"/>
    <lineage>
        <taxon>Eukaryota</taxon>
        <taxon>Metazoa</taxon>
        <taxon>Ecdysozoa</taxon>
        <taxon>Arthropoda</taxon>
        <taxon>Hexapoda</taxon>
        <taxon>Insecta</taxon>
        <taxon>Pterygota</taxon>
        <taxon>Neoptera</taxon>
        <taxon>Endopterygota</taxon>
        <taxon>Lepidoptera</taxon>
        <taxon>Glossata</taxon>
        <taxon>Ditrysia</taxon>
        <taxon>Bombycoidea</taxon>
        <taxon>Sphingidae</taxon>
        <taxon>Sphinginae</taxon>
        <taxon>Sphingini</taxon>
        <taxon>Manduca</taxon>
    </lineage>
</organism>
<dbReference type="EMBL" id="JH669364">
    <property type="protein sequence ID" value="KAG6465099.1"/>
    <property type="molecule type" value="Genomic_DNA"/>
</dbReference>
<reference evidence="2" key="2">
    <citation type="submission" date="2020-12" db="EMBL/GenBank/DDBJ databases">
        <authorList>
            <person name="Kanost M."/>
        </authorList>
    </citation>
    <scope>NUCLEOTIDE SEQUENCE</scope>
</reference>
<protein>
    <submittedName>
        <fullName evidence="2">Uncharacterized protein</fullName>
    </submittedName>
</protein>
<feature type="region of interest" description="Disordered" evidence="1">
    <location>
        <begin position="1"/>
        <end position="27"/>
    </location>
</feature>
<proteinExistence type="predicted"/>
<sequence length="98" mass="10827">MTMKSLKYSEREDMMEGFSPVPPPLPRRQPVRNIYAEPFVDPRQAGRMCGSICSAINHIFILGARSAAGGVDSAVTAICDTPIAVQLNFNRFEGEPHY</sequence>
<evidence type="ECO:0000256" key="1">
    <source>
        <dbReference type="SAM" id="MobiDB-lite"/>
    </source>
</evidence>
<accession>A0A921ZWT8</accession>
<reference evidence="2" key="1">
    <citation type="journal article" date="2016" name="Insect Biochem. Mol. Biol.">
        <title>Multifaceted biological insights from a draft genome sequence of the tobacco hornworm moth, Manduca sexta.</title>
        <authorList>
            <person name="Kanost M.R."/>
            <person name="Arrese E.L."/>
            <person name="Cao X."/>
            <person name="Chen Y.R."/>
            <person name="Chellapilla S."/>
            <person name="Goldsmith M.R."/>
            <person name="Grosse-Wilde E."/>
            <person name="Heckel D.G."/>
            <person name="Herndon N."/>
            <person name="Jiang H."/>
            <person name="Papanicolaou A."/>
            <person name="Qu J."/>
            <person name="Soulages J.L."/>
            <person name="Vogel H."/>
            <person name="Walters J."/>
            <person name="Waterhouse R.M."/>
            <person name="Ahn S.J."/>
            <person name="Almeida F.C."/>
            <person name="An C."/>
            <person name="Aqrawi P."/>
            <person name="Bretschneider A."/>
            <person name="Bryant W.B."/>
            <person name="Bucks S."/>
            <person name="Chao H."/>
            <person name="Chevignon G."/>
            <person name="Christen J.M."/>
            <person name="Clarke D.F."/>
            <person name="Dittmer N.T."/>
            <person name="Ferguson L.C.F."/>
            <person name="Garavelou S."/>
            <person name="Gordon K.H.J."/>
            <person name="Gunaratna R.T."/>
            <person name="Han Y."/>
            <person name="Hauser F."/>
            <person name="He Y."/>
            <person name="Heidel-Fischer H."/>
            <person name="Hirsh A."/>
            <person name="Hu Y."/>
            <person name="Jiang H."/>
            <person name="Kalra D."/>
            <person name="Klinner C."/>
            <person name="Konig C."/>
            <person name="Kovar C."/>
            <person name="Kroll A.R."/>
            <person name="Kuwar S.S."/>
            <person name="Lee S.L."/>
            <person name="Lehman R."/>
            <person name="Li K."/>
            <person name="Li Z."/>
            <person name="Liang H."/>
            <person name="Lovelace S."/>
            <person name="Lu Z."/>
            <person name="Mansfield J.H."/>
            <person name="McCulloch K.J."/>
            <person name="Mathew T."/>
            <person name="Morton B."/>
            <person name="Muzny D.M."/>
            <person name="Neunemann D."/>
            <person name="Ongeri F."/>
            <person name="Pauchet Y."/>
            <person name="Pu L.L."/>
            <person name="Pyrousis I."/>
            <person name="Rao X.J."/>
            <person name="Redding A."/>
            <person name="Roesel C."/>
            <person name="Sanchez-Gracia A."/>
            <person name="Schaack S."/>
            <person name="Shukla A."/>
            <person name="Tetreau G."/>
            <person name="Wang Y."/>
            <person name="Xiong G.H."/>
            <person name="Traut W."/>
            <person name="Walsh T.K."/>
            <person name="Worley K.C."/>
            <person name="Wu D."/>
            <person name="Wu W."/>
            <person name="Wu Y.Q."/>
            <person name="Zhang X."/>
            <person name="Zou Z."/>
            <person name="Zucker H."/>
            <person name="Briscoe A.D."/>
            <person name="Burmester T."/>
            <person name="Clem R.J."/>
            <person name="Feyereisen R."/>
            <person name="Grimmelikhuijzen C.J.P."/>
            <person name="Hamodrakas S.J."/>
            <person name="Hansson B.S."/>
            <person name="Huguet E."/>
            <person name="Jermiin L.S."/>
            <person name="Lan Q."/>
            <person name="Lehman H.K."/>
            <person name="Lorenzen M."/>
            <person name="Merzendorfer H."/>
            <person name="Michalopoulos I."/>
            <person name="Morton D.B."/>
            <person name="Muthukrishnan S."/>
            <person name="Oakeshott J.G."/>
            <person name="Palmer W."/>
            <person name="Park Y."/>
            <person name="Passarelli A.L."/>
            <person name="Rozas J."/>
            <person name="Schwartz L.M."/>
            <person name="Smith W."/>
            <person name="Southgate A."/>
            <person name="Vilcinskas A."/>
            <person name="Vogt R."/>
            <person name="Wang P."/>
            <person name="Werren J."/>
            <person name="Yu X.Q."/>
            <person name="Zhou J.J."/>
            <person name="Brown S.J."/>
            <person name="Scherer S.E."/>
            <person name="Richards S."/>
            <person name="Blissard G.W."/>
        </authorList>
    </citation>
    <scope>NUCLEOTIDE SEQUENCE</scope>
</reference>
<evidence type="ECO:0000313" key="2">
    <source>
        <dbReference type="EMBL" id="KAG6465099.1"/>
    </source>
</evidence>
<gene>
    <name evidence="2" type="ORF">O3G_MSEX014931</name>
</gene>